<evidence type="ECO:0000313" key="1">
    <source>
        <dbReference type="EMBL" id="QCK13442.1"/>
    </source>
</evidence>
<dbReference type="Gene3D" id="3.30.70.260">
    <property type="match status" value="1"/>
</dbReference>
<dbReference type="Pfam" id="PF04359">
    <property type="entry name" value="DUF493"/>
    <property type="match status" value="1"/>
</dbReference>
<dbReference type="RefSeq" id="WP_137089037.1">
    <property type="nucleotide sequence ID" value="NZ_CP028923.1"/>
</dbReference>
<accession>A0A4D7JLK9</accession>
<dbReference type="InterPro" id="IPR027471">
    <property type="entry name" value="YbeD-like_sf"/>
</dbReference>
<keyword evidence="2" id="KW-1185">Reference proteome</keyword>
<organism evidence="1 2">
    <name type="scientific">Mangrovivirga cuniculi</name>
    <dbReference type="NCBI Taxonomy" id="2715131"/>
    <lineage>
        <taxon>Bacteria</taxon>
        <taxon>Pseudomonadati</taxon>
        <taxon>Bacteroidota</taxon>
        <taxon>Cytophagia</taxon>
        <taxon>Cytophagales</taxon>
        <taxon>Mangrovivirgaceae</taxon>
        <taxon>Mangrovivirga</taxon>
    </lineage>
</organism>
<evidence type="ECO:0000313" key="2">
    <source>
        <dbReference type="Proteomes" id="UP000298616"/>
    </source>
</evidence>
<sequence>MTSKKELDIKKFKDQLDASYQWPALYKYKFIVPSDKVDEVKALFPKTEVITKPSKKGNYVSITADIMTPSSDDIINVYLKASEIEGIISL</sequence>
<reference evidence="1 2" key="1">
    <citation type="submission" date="2018-04" db="EMBL/GenBank/DDBJ databases">
        <title>Complete genome uncultured novel isolate.</title>
        <authorList>
            <person name="Merlino G."/>
        </authorList>
    </citation>
    <scope>NUCLEOTIDE SEQUENCE [LARGE SCALE GENOMIC DNA]</scope>
    <source>
        <strain evidence="2">R1DC9</strain>
    </source>
</reference>
<dbReference type="InterPro" id="IPR007454">
    <property type="entry name" value="UPF0250_YbeD-like"/>
</dbReference>
<name>A0A4D7JLK9_9BACT</name>
<dbReference type="SUPFAM" id="SSF117991">
    <property type="entry name" value="YbeD/HP0495-like"/>
    <property type="match status" value="1"/>
</dbReference>
<dbReference type="KEGG" id="fpf:DCC35_01075"/>
<protein>
    <submittedName>
        <fullName evidence="1">DUF493 domain-containing protein</fullName>
    </submittedName>
</protein>
<gene>
    <name evidence="1" type="ORF">DCC35_01075</name>
</gene>
<dbReference type="EMBL" id="CP028923">
    <property type="protein sequence ID" value="QCK13442.1"/>
    <property type="molecule type" value="Genomic_DNA"/>
</dbReference>
<dbReference type="Proteomes" id="UP000298616">
    <property type="component" value="Chromosome"/>
</dbReference>
<proteinExistence type="predicted"/>
<dbReference type="OrthoDB" id="5616097at2"/>
<dbReference type="AlphaFoldDB" id="A0A4D7JLK9"/>